<evidence type="ECO:0000259" key="3">
    <source>
        <dbReference type="Pfam" id="PF04967"/>
    </source>
</evidence>
<dbReference type="EMBL" id="FODV01000002">
    <property type="protein sequence ID" value="SEO45553.1"/>
    <property type="molecule type" value="Genomic_DNA"/>
</dbReference>
<dbReference type="InterPro" id="IPR056486">
    <property type="entry name" value="HVO_2525_N"/>
</dbReference>
<evidence type="ECO:0000256" key="1">
    <source>
        <dbReference type="ARBA" id="ARBA00023015"/>
    </source>
</evidence>
<dbReference type="PANTHER" id="PTHR34236">
    <property type="entry name" value="DIMETHYL SULFOXIDE REDUCTASE TRANSCRIPTIONAL ACTIVATOR"/>
    <property type="match status" value="1"/>
</dbReference>
<gene>
    <name evidence="5" type="ORF">SAMN04487948_102498</name>
</gene>
<evidence type="ECO:0000259" key="4">
    <source>
        <dbReference type="Pfam" id="PF24279"/>
    </source>
</evidence>
<evidence type="ECO:0000313" key="6">
    <source>
        <dbReference type="Proteomes" id="UP000199126"/>
    </source>
</evidence>
<feature type="domain" description="HTH bat-type" evidence="3">
    <location>
        <begin position="171"/>
        <end position="223"/>
    </location>
</feature>
<feature type="domain" description="HVO-2525 N-terminal" evidence="4">
    <location>
        <begin position="4"/>
        <end position="138"/>
    </location>
</feature>
<protein>
    <submittedName>
        <fullName evidence="5">Predicted DNA binding protein, contains HTH domain</fullName>
    </submittedName>
</protein>
<keyword evidence="1" id="KW-0805">Transcription regulation</keyword>
<organism evidence="5 6">
    <name type="scientific">Halogranum amylolyticum</name>
    <dbReference type="NCBI Taxonomy" id="660520"/>
    <lineage>
        <taxon>Archaea</taxon>
        <taxon>Methanobacteriati</taxon>
        <taxon>Methanobacteriota</taxon>
        <taxon>Stenosarchaea group</taxon>
        <taxon>Halobacteria</taxon>
        <taxon>Halobacteriales</taxon>
        <taxon>Haloferacaceae</taxon>
    </lineage>
</organism>
<dbReference type="OrthoDB" id="27447at2157"/>
<dbReference type="Proteomes" id="UP000199126">
    <property type="component" value="Unassembled WGS sequence"/>
</dbReference>
<dbReference type="Pfam" id="PF04967">
    <property type="entry name" value="HTH_10"/>
    <property type="match status" value="1"/>
</dbReference>
<dbReference type="InterPro" id="IPR007050">
    <property type="entry name" value="HTH_bacterioopsin"/>
</dbReference>
<accession>A0A1H8PVI6</accession>
<dbReference type="PANTHER" id="PTHR34236:SF1">
    <property type="entry name" value="DIMETHYL SULFOXIDE REDUCTASE TRANSCRIPTIONAL ACTIVATOR"/>
    <property type="match status" value="1"/>
</dbReference>
<dbReference type="Pfam" id="PF24279">
    <property type="entry name" value="HVO_2525_N"/>
    <property type="match status" value="1"/>
</dbReference>
<evidence type="ECO:0000313" key="5">
    <source>
        <dbReference type="EMBL" id="SEO45553.1"/>
    </source>
</evidence>
<keyword evidence="6" id="KW-1185">Reference proteome</keyword>
<reference evidence="6" key="1">
    <citation type="submission" date="2016-10" db="EMBL/GenBank/DDBJ databases">
        <authorList>
            <person name="Varghese N."/>
            <person name="Submissions S."/>
        </authorList>
    </citation>
    <scope>NUCLEOTIDE SEQUENCE [LARGE SCALE GENOMIC DNA]</scope>
    <source>
        <strain evidence="6">CGMCC 1.10121</strain>
    </source>
</reference>
<evidence type="ECO:0000256" key="2">
    <source>
        <dbReference type="ARBA" id="ARBA00023163"/>
    </source>
</evidence>
<name>A0A1H8PVI6_9EURY</name>
<keyword evidence="2" id="KW-0804">Transcription</keyword>
<dbReference type="AlphaFoldDB" id="A0A1H8PVI6"/>
<dbReference type="RefSeq" id="WP_089821835.1">
    <property type="nucleotide sequence ID" value="NZ_FODV01000002.1"/>
</dbReference>
<proteinExistence type="predicted"/>
<sequence>MISLTMDMVQYDCPYIAVTDDVDVSFYTMHWDFNAARETLETRILVEGDDRGALTNGLGALGEQTGMREFDLLSRQGESAVIKSDIEQTNAMKVIRENDGYITGPFRIREGSELWNVGFDTGDAADDALAELERENDFSVEARNATSLDDYLDIVQNVDPAKELLDGCRALSEVERQTLERAVEGGYFQTPRDATLGTLAEEFDVSKTAASKNLRRSEQKVLERVISAASSLDETAVTERE</sequence>